<dbReference type="PANTHER" id="PTHR15107">
    <property type="entry name" value="RETINOBLASTOMA BINDING PROTEIN 8"/>
    <property type="match status" value="1"/>
</dbReference>
<keyword evidence="3" id="KW-0539">Nucleus</keyword>
<evidence type="ECO:0000256" key="3">
    <source>
        <dbReference type="ARBA" id="ARBA00023242"/>
    </source>
</evidence>
<evidence type="ECO:0000256" key="4">
    <source>
        <dbReference type="SAM" id="MobiDB-lite"/>
    </source>
</evidence>
<dbReference type="InterPro" id="IPR033316">
    <property type="entry name" value="RBBP8-like"/>
</dbReference>
<dbReference type="PANTHER" id="PTHR15107:SF0">
    <property type="entry name" value="DNA ENDONUCLEASE ACTIVATOR CTP1 C-TERMINAL DOMAIN-CONTAINING PROTEIN"/>
    <property type="match status" value="1"/>
</dbReference>
<dbReference type="EMBL" id="BLZA01000007">
    <property type="protein sequence ID" value="GHJ84195.1"/>
    <property type="molecule type" value="Genomic_DNA"/>
</dbReference>
<evidence type="ECO:0000256" key="1">
    <source>
        <dbReference type="ARBA" id="ARBA00004123"/>
    </source>
</evidence>
<protein>
    <recommendedName>
        <fullName evidence="5">DNA endonuclease activator Ctp1 C-terminal domain-containing protein</fullName>
    </recommendedName>
</protein>
<evidence type="ECO:0000259" key="5">
    <source>
        <dbReference type="Pfam" id="PF08573"/>
    </source>
</evidence>
<gene>
    <name evidence="6" type="ORF">NliqN6_0597</name>
</gene>
<keyword evidence="7" id="KW-1185">Reference proteome</keyword>
<dbReference type="Proteomes" id="UP000620104">
    <property type="component" value="Unassembled WGS sequence"/>
</dbReference>
<comment type="caution">
    <text evidence="6">The sequence shown here is derived from an EMBL/GenBank/DDBJ whole genome shotgun (WGS) entry which is preliminary data.</text>
</comment>
<evidence type="ECO:0000313" key="7">
    <source>
        <dbReference type="Proteomes" id="UP000620104"/>
    </source>
</evidence>
<accession>A0A8H3TPI9</accession>
<feature type="compositionally biased region" description="Polar residues" evidence="4">
    <location>
        <begin position="255"/>
        <end position="266"/>
    </location>
</feature>
<feature type="region of interest" description="Disordered" evidence="4">
    <location>
        <begin position="483"/>
        <end position="506"/>
    </location>
</feature>
<feature type="region of interest" description="Disordered" evidence="4">
    <location>
        <begin position="670"/>
        <end position="706"/>
    </location>
</feature>
<organism evidence="6 7">
    <name type="scientific">Naganishia liquefaciens</name>
    <dbReference type="NCBI Taxonomy" id="104408"/>
    <lineage>
        <taxon>Eukaryota</taxon>
        <taxon>Fungi</taxon>
        <taxon>Dikarya</taxon>
        <taxon>Basidiomycota</taxon>
        <taxon>Agaricomycotina</taxon>
        <taxon>Tremellomycetes</taxon>
        <taxon>Filobasidiales</taxon>
        <taxon>Filobasidiaceae</taxon>
        <taxon>Naganishia</taxon>
    </lineage>
</organism>
<dbReference type="Pfam" id="PF08573">
    <property type="entry name" value="SAE2"/>
    <property type="match status" value="1"/>
</dbReference>
<feature type="domain" description="DNA endonuclease activator Ctp1 C-terminal" evidence="5">
    <location>
        <begin position="630"/>
        <end position="738"/>
    </location>
</feature>
<feature type="region of interest" description="Disordered" evidence="4">
    <location>
        <begin position="523"/>
        <end position="603"/>
    </location>
</feature>
<name>A0A8H3TPI9_9TREE</name>
<dbReference type="AlphaFoldDB" id="A0A8H3TPI9"/>
<dbReference type="GO" id="GO:0010792">
    <property type="term" value="P:DNA double-strand break processing involved in repair via single-strand annealing"/>
    <property type="evidence" value="ECO:0007669"/>
    <property type="project" value="TreeGrafter"/>
</dbReference>
<feature type="region of interest" description="Disordered" evidence="4">
    <location>
        <begin position="215"/>
        <end position="275"/>
    </location>
</feature>
<dbReference type="OrthoDB" id="5801062at2759"/>
<feature type="compositionally biased region" description="Basic and acidic residues" evidence="4">
    <location>
        <begin position="526"/>
        <end position="536"/>
    </location>
</feature>
<reference evidence="6" key="1">
    <citation type="submission" date="2020-07" db="EMBL/GenBank/DDBJ databases">
        <title>Draft Genome Sequence of a Deep-Sea Yeast, Naganishia (Cryptococcus) liquefaciens strain N6.</title>
        <authorList>
            <person name="Han Y.W."/>
            <person name="Kajitani R."/>
            <person name="Morimoto H."/>
            <person name="Parhat M."/>
            <person name="Tsubouchi H."/>
            <person name="Bakenova O."/>
            <person name="Ogata M."/>
            <person name="Argunhan B."/>
            <person name="Aoki R."/>
            <person name="Kajiwara S."/>
            <person name="Itoh T."/>
            <person name="Iwasaki H."/>
        </authorList>
    </citation>
    <scope>NUCLEOTIDE SEQUENCE</scope>
    <source>
        <strain evidence="6">N6</strain>
    </source>
</reference>
<proteinExistence type="predicted"/>
<feature type="region of interest" description="Disordered" evidence="4">
    <location>
        <begin position="401"/>
        <end position="431"/>
    </location>
</feature>
<evidence type="ECO:0000313" key="6">
    <source>
        <dbReference type="EMBL" id="GHJ84195.1"/>
    </source>
</evidence>
<sequence>MARQRESMPDAKYQTEGFLRGERDLEDKLKEALIKTARLEKQKKELDAQLAATKDQLKVANVSLECAQSEVFEYRAFCDKYTKAERERDELRRQRDDARQERDETRQQRSELQEELRDLRGVQATHAEMLAEQKKRYGTLMEVYERQIARFGEDRIKIKAQKAEIAELKRQLSSCMKGVVDFAVRVESSVQENDSNAHNAEGIEDKACKRKHNEAFAADERGHDLREEDSRSRHPLSDSSHHNTPTSRKTRKRTNASTSNAESPLSTVPIRAGPVSQSSRVLAVSSQSESMGQQTAIVPLNIDRQNSLRDEQEHQNFAINLHDKTRSRPLVTPDSESEPEIHRRSAVLALGDESKDQAEPIVKVEEGISSSITNQVSKTILADQNFRGGVHERKTIANDPPASVKREVPVPKSDGTIKEETPMRNDTASRVTTPATRFIDKRKLLPIPGWKGGRSSRALTRRDSFEDDDGFSHRTPLVKQETIRSTPIHSQTAATRRAIEKPVPAHKPARAVKHVGIPAHMTTEMTRSRTEGKTAERAPSLRGCGSGDGIRSDPVGAPEGTPLAVRNRNVRKGSEARASEGTGGGKASRHGKQPEQGWESRNPLAAVKGNTSVQEEFEINPERNHGLNYAYQTVERRKEERKKMMGHGCIECENYYNAVGEMPVVSRAPVWRSPSPGSDTRAGGSTTAGKCPHGRTVGAGEAEDAKQGLKNKISRHREDWTAPSTPPMYWNIGFPSTQDVEEINALAEEQRESKRAEMRREAEKKDGRYRRVAK</sequence>
<feature type="region of interest" description="Disordered" evidence="4">
    <location>
        <begin position="88"/>
        <end position="112"/>
    </location>
</feature>
<keyword evidence="2" id="KW-0227">DNA damage</keyword>
<feature type="compositionally biased region" description="Basic and acidic residues" evidence="4">
    <location>
        <begin position="218"/>
        <end position="241"/>
    </location>
</feature>
<feature type="compositionally biased region" description="Polar residues" evidence="4">
    <location>
        <begin position="483"/>
        <end position="494"/>
    </location>
</feature>
<evidence type="ECO:0000256" key="2">
    <source>
        <dbReference type="ARBA" id="ARBA00022763"/>
    </source>
</evidence>
<feature type="region of interest" description="Disordered" evidence="4">
    <location>
        <begin position="749"/>
        <end position="774"/>
    </location>
</feature>
<dbReference type="GO" id="GO:0003684">
    <property type="term" value="F:damaged DNA binding"/>
    <property type="evidence" value="ECO:0007669"/>
    <property type="project" value="TreeGrafter"/>
</dbReference>
<dbReference type="InterPro" id="IPR013882">
    <property type="entry name" value="Ctp1_C"/>
</dbReference>
<dbReference type="GO" id="GO:0005634">
    <property type="term" value="C:nucleus"/>
    <property type="evidence" value="ECO:0007669"/>
    <property type="project" value="UniProtKB-SubCell"/>
</dbReference>
<feature type="compositionally biased region" description="Basic and acidic residues" evidence="4">
    <location>
        <begin position="404"/>
        <end position="423"/>
    </location>
</feature>
<feature type="compositionally biased region" description="Polar residues" evidence="4">
    <location>
        <begin position="675"/>
        <end position="688"/>
    </location>
</feature>
<feature type="region of interest" description="Disordered" evidence="4">
    <location>
        <begin position="190"/>
        <end position="209"/>
    </location>
</feature>
<comment type="subcellular location">
    <subcellularLocation>
        <location evidence="1">Nucleus</location>
    </subcellularLocation>
</comment>
<feature type="compositionally biased region" description="Basic and acidic residues" evidence="4">
    <location>
        <begin position="749"/>
        <end position="766"/>
    </location>
</feature>